<dbReference type="InterPro" id="IPR036423">
    <property type="entry name" value="SOD-like_Cu/Zn_dom_sf"/>
</dbReference>
<evidence type="ECO:0000256" key="2">
    <source>
        <dbReference type="SAM" id="SignalP"/>
    </source>
</evidence>
<feature type="signal peptide" evidence="2">
    <location>
        <begin position="1"/>
        <end position="20"/>
    </location>
</feature>
<dbReference type="Proteomes" id="UP000645462">
    <property type="component" value="Unassembled WGS sequence"/>
</dbReference>
<dbReference type="PANTHER" id="PTHR10003">
    <property type="entry name" value="SUPEROXIDE DISMUTASE CU-ZN -RELATED"/>
    <property type="match status" value="1"/>
</dbReference>
<gene>
    <name evidence="4" type="primary">sodC2</name>
    <name evidence="4" type="ORF">GCM10011363_24670</name>
</gene>
<dbReference type="SUPFAM" id="SSF49329">
    <property type="entry name" value="Cu,Zn superoxide dismutase-like"/>
    <property type="match status" value="1"/>
</dbReference>
<evidence type="ECO:0000313" key="4">
    <source>
        <dbReference type="EMBL" id="GGC07008.1"/>
    </source>
</evidence>
<name>A0ABQ1KU96_9RHOB</name>
<evidence type="ECO:0000313" key="5">
    <source>
        <dbReference type="Proteomes" id="UP000645462"/>
    </source>
</evidence>
<feature type="domain" description="Superoxide dismutase copper/zinc binding" evidence="3">
    <location>
        <begin position="37"/>
        <end position="163"/>
    </location>
</feature>
<reference evidence="5" key="1">
    <citation type="journal article" date="2019" name="Int. J. Syst. Evol. Microbiol.">
        <title>The Global Catalogue of Microorganisms (GCM) 10K type strain sequencing project: providing services to taxonomists for standard genome sequencing and annotation.</title>
        <authorList>
            <consortium name="The Broad Institute Genomics Platform"/>
            <consortium name="The Broad Institute Genome Sequencing Center for Infectious Disease"/>
            <person name="Wu L."/>
            <person name="Ma J."/>
        </authorList>
    </citation>
    <scope>NUCLEOTIDE SEQUENCE [LARGE SCALE GENOMIC DNA]</scope>
    <source>
        <strain evidence="5">CGMCC 1.12478</strain>
    </source>
</reference>
<keyword evidence="5" id="KW-1185">Reference proteome</keyword>
<dbReference type="Gene3D" id="2.60.40.200">
    <property type="entry name" value="Superoxide dismutase, copper/zinc binding domain"/>
    <property type="match status" value="1"/>
</dbReference>
<organism evidence="4 5">
    <name type="scientific">Marivita lacus</name>
    <dbReference type="NCBI Taxonomy" id="1323742"/>
    <lineage>
        <taxon>Bacteria</taxon>
        <taxon>Pseudomonadati</taxon>
        <taxon>Pseudomonadota</taxon>
        <taxon>Alphaproteobacteria</taxon>
        <taxon>Rhodobacterales</taxon>
        <taxon>Roseobacteraceae</taxon>
        <taxon>Marivita</taxon>
    </lineage>
</organism>
<evidence type="ECO:0000259" key="3">
    <source>
        <dbReference type="Pfam" id="PF00080"/>
    </source>
</evidence>
<dbReference type="EMBL" id="BMFC01000005">
    <property type="protein sequence ID" value="GGC07008.1"/>
    <property type="molecule type" value="Genomic_DNA"/>
</dbReference>
<dbReference type="InterPro" id="IPR024134">
    <property type="entry name" value="SOD_Cu/Zn_/chaperone"/>
</dbReference>
<keyword evidence="2" id="KW-0732">Signal</keyword>
<feature type="chain" id="PRO_5046730642" evidence="2">
    <location>
        <begin position="21"/>
        <end position="169"/>
    </location>
</feature>
<proteinExistence type="inferred from homology"/>
<evidence type="ECO:0000256" key="1">
    <source>
        <dbReference type="ARBA" id="ARBA00010457"/>
    </source>
</evidence>
<accession>A0ABQ1KU96</accession>
<comment type="similarity">
    <text evidence="1">Belongs to the Cu-Zn superoxide dismutase family.</text>
</comment>
<dbReference type="InterPro" id="IPR001424">
    <property type="entry name" value="SOD_Cu_Zn_dom"/>
</dbReference>
<comment type="caution">
    <text evidence="4">The sequence shown here is derived from an EMBL/GenBank/DDBJ whole genome shotgun (WGS) entry which is preliminary data.</text>
</comment>
<sequence>MLRTLVIAASTVLPALPVAAQDIAAADVVNRDGDSIGTVSVSARASGTALVTIALNDIPEGEHAVHLHETGDCSAEDFTSAGGHIAGDRPHGIDAEGGPHPGDLPNVIVQDDGIINAQFFNPHLVMVDMILDEDGSAFVMHEGADDYETQPAGDAGDRIACGVFVQSVD</sequence>
<dbReference type="Pfam" id="PF00080">
    <property type="entry name" value="Sod_Cu"/>
    <property type="match status" value="1"/>
</dbReference>
<dbReference type="RefSeq" id="WP_188482346.1">
    <property type="nucleotide sequence ID" value="NZ_BMFC01000005.1"/>
</dbReference>
<protein>
    <submittedName>
        <fullName evidence="4">Superoxide dismutase [Cu-Zn] 2</fullName>
    </submittedName>
</protein>